<keyword evidence="2" id="KW-0472">Membrane</keyword>
<evidence type="ECO:0000313" key="4">
    <source>
        <dbReference type="EMBL" id="SDS16012.1"/>
    </source>
</evidence>
<dbReference type="Proteomes" id="UP000185663">
    <property type="component" value="Chromosome I"/>
</dbReference>
<dbReference type="Pfam" id="PF03703">
    <property type="entry name" value="bPH_2"/>
    <property type="match status" value="3"/>
</dbReference>
<accession>A0A1H1PXR7</accession>
<name>A0A1H1PXR7_9CELL</name>
<proteinExistence type="predicted"/>
<keyword evidence="2" id="KW-0812">Transmembrane</keyword>
<feature type="domain" description="YdbS-like PH" evidence="3">
    <location>
        <begin position="425"/>
        <end position="498"/>
    </location>
</feature>
<dbReference type="STRING" id="545619.SAMN04489860_0932"/>
<sequence length="528" mass="56356">MSEENLRWRRVHPVTPLVRGWGIFLAALVVVANTQIDNIGAGGGIPGFGDLLWSIVGLVVVLVLGIGFAALSWRYMKYAIGEDTVQVNSGILFRQQRRARLDRLQAVDVVQPLLGRIFGLAELKLEVAGGADSGIKLGMLSLSETEALRNELLERAAGVRQAKRAETAGQEPGASDALPTGTTGTAATEDGDGHGEGLGAVEVDEAGVPGVPVYASAGAPADADVVLETTAAPERPVFDVPAGRLVGSILLSWELLAFVVAVLALAGVVAGTREPFLLFVVLPGLLGFGAFAVSRFTREFGFAAGISPDGIRLRSGLLETRRQTIPPGRVQAVVVHQPLLWRRRDWWRVEVNVAGYGGSKESAAESVLLPVGTRADALLAVWLVLPDFGTDDPVAVLTEGLVGVGPSERTTVSPRRARWVDPWSWRRNGWSVTDRALLLRSGYFHRTLDVVPHERTQSLGLQQGPLQRRLGVVTFAVHSTPGPASPGCPHLDESDAVALTVAQAARAHEAREHATPEQWMRTVSEGVL</sequence>
<organism evidence="4 5">
    <name type="scientific">Paraoerskovia marina</name>
    <dbReference type="NCBI Taxonomy" id="545619"/>
    <lineage>
        <taxon>Bacteria</taxon>
        <taxon>Bacillati</taxon>
        <taxon>Actinomycetota</taxon>
        <taxon>Actinomycetes</taxon>
        <taxon>Micrococcales</taxon>
        <taxon>Cellulomonadaceae</taxon>
        <taxon>Paraoerskovia</taxon>
    </lineage>
</organism>
<feature type="transmembrane region" description="Helical" evidence="2">
    <location>
        <begin position="21"/>
        <end position="45"/>
    </location>
</feature>
<evidence type="ECO:0000256" key="1">
    <source>
        <dbReference type="SAM" id="MobiDB-lite"/>
    </source>
</evidence>
<dbReference type="InterPro" id="IPR014529">
    <property type="entry name" value="UCP026631"/>
</dbReference>
<dbReference type="EMBL" id="LT629776">
    <property type="protein sequence ID" value="SDS16012.1"/>
    <property type="molecule type" value="Genomic_DNA"/>
</dbReference>
<protein>
    <submittedName>
        <fullName evidence="4">Putative membrane protein</fullName>
    </submittedName>
</protein>
<feature type="transmembrane region" description="Helical" evidence="2">
    <location>
        <begin position="245"/>
        <end position="270"/>
    </location>
</feature>
<feature type="region of interest" description="Disordered" evidence="1">
    <location>
        <begin position="161"/>
        <end position="199"/>
    </location>
</feature>
<feature type="domain" description="YdbS-like PH" evidence="3">
    <location>
        <begin position="73"/>
        <end position="151"/>
    </location>
</feature>
<keyword evidence="5" id="KW-1185">Reference proteome</keyword>
<dbReference type="PANTHER" id="PTHR34473">
    <property type="entry name" value="UPF0699 TRANSMEMBRANE PROTEIN YDBS"/>
    <property type="match status" value="1"/>
</dbReference>
<feature type="transmembrane region" description="Helical" evidence="2">
    <location>
        <begin position="276"/>
        <end position="293"/>
    </location>
</feature>
<reference evidence="4 5" key="1">
    <citation type="submission" date="2016-10" db="EMBL/GenBank/DDBJ databases">
        <authorList>
            <person name="de Groot N.N."/>
        </authorList>
    </citation>
    <scope>NUCLEOTIDE SEQUENCE [LARGE SCALE GENOMIC DNA]</scope>
    <source>
        <strain evidence="4 5">DSM 22126</strain>
    </source>
</reference>
<evidence type="ECO:0000313" key="5">
    <source>
        <dbReference type="Proteomes" id="UP000185663"/>
    </source>
</evidence>
<dbReference type="OrthoDB" id="3190163at2"/>
<dbReference type="eggNOG" id="COG3428">
    <property type="taxonomic scope" value="Bacteria"/>
</dbReference>
<dbReference type="AlphaFoldDB" id="A0A1H1PXR7"/>
<dbReference type="PANTHER" id="PTHR34473:SF2">
    <property type="entry name" value="UPF0699 TRANSMEMBRANE PROTEIN YDBT"/>
    <property type="match status" value="1"/>
</dbReference>
<dbReference type="InterPro" id="IPR005182">
    <property type="entry name" value="YdbS-like_PH"/>
</dbReference>
<evidence type="ECO:0000259" key="3">
    <source>
        <dbReference type="Pfam" id="PF03703"/>
    </source>
</evidence>
<feature type="domain" description="YdbS-like PH" evidence="3">
    <location>
        <begin position="306"/>
        <end position="364"/>
    </location>
</feature>
<keyword evidence="2" id="KW-1133">Transmembrane helix</keyword>
<gene>
    <name evidence="4" type="ORF">SAMN04489860_0932</name>
</gene>
<dbReference type="RefSeq" id="WP_083371761.1">
    <property type="nucleotide sequence ID" value="NZ_LT629776.1"/>
</dbReference>
<feature type="transmembrane region" description="Helical" evidence="2">
    <location>
        <begin position="51"/>
        <end position="71"/>
    </location>
</feature>
<evidence type="ECO:0000256" key="2">
    <source>
        <dbReference type="SAM" id="Phobius"/>
    </source>
</evidence>
<dbReference type="PIRSF" id="PIRSF026631">
    <property type="entry name" value="UCP026631"/>
    <property type="match status" value="1"/>
</dbReference>